<dbReference type="GO" id="GO:0003700">
    <property type="term" value="F:DNA-binding transcription factor activity"/>
    <property type="evidence" value="ECO:0007669"/>
    <property type="project" value="InterPro"/>
</dbReference>
<dbReference type="PANTHER" id="PTHR43280:SF2">
    <property type="entry name" value="HTH-TYPE TRANSCRIPTIONAL REGULATOR EXSA"/>
    <property type="match status" value="1"/>
</dbReference>
<evidence type="ECO:0000259" key="4">
    <source>
        <dbReference type="PROSITE" id="PS01124"/>
    </source>
</evidence>
<dbReference type="InterPro" id="IPR018060">
    <property type="entry name" value="HTH_AraC"/>
</dbReference>
<dbReference type="PANTHER" id="PTHR43280">
    <property type="entry name" value="ARAC-FAMILY TRANSCRIPTIONAL REGULATOR"/>
    <property type="match status" value="1"/>
</dbReference>
<dbReference type="InterPro" id="IPR009057">
    <property type="entry name" value="Homeodomain-like_sf"/>
</dbReference>
<keyword evidence="1" id="KW-0805">Transcription regulation</keyword>
<dbReference type="AlphaFoldDB" id="A0A5C5Z8V9"/>
<accession>A0A5C5Z8V9</accession>
<dbReference type="Pfam" id="PF12833">
    <property type="entry name" value="HTH_18"/>
    <property type="match status" value="1"/>
</dbReference>
<keyword evidence="6" id="KW-1185">Reference proteome</keyword>
<dbReference type="Proteomes" id="UP000315010">
    <property type="component" value="Unassembled WGS sequence"/>
</dbReference>
<keyword evidence="3" id="KW-0804">Transcription</keyword>
<name>A0A5C5Z8V9_9BACT</name>
<sequence length="153" mass="17284">MLGQPSNRVFGDKILINSLGVAKNLDFKGLFRTLPDDFGRSLELGKVISYLCRHPYQPMTVKDILRAVAMTRRIMERRFRQEFGQTPLGAIRRLRMDKARKLLAETDLTIQKIAEACGYSTLQLPHQRVQESHWHDTDGVSQKGTAASVGCAL</sequence>
<dbReference type="EMBL" id="SJPJ01000001">
    <property type="protein sequence ID" value="TWT83635.1"/>
    <property type="molecule type" value="Genomic_DNA"/>
</dbReference>
<evidence type="ECO:0000313" key="5">
    <source>
        <dbReference type="EMBL" id="TWT83635.1"/>
    </source>
</evidence>
<dbReference type="SMART" id="SM00342">
    <property type="entry name" value="HTH_ARAC"/>
    <property type="match status" value="1"/>
</dbReference>
<evidence type="ECO:0000256" key="3">
    <source>
        <dbReference type="ARBA" id="ARBA00023163"/>
    </source>
</evidence>
<organism evidence="5 6">
    <name type="scientific">Novipirellula herctigrandis</name>
    <dbReference type="NCBI Taxonomy" id="2527986"/>
    <lineage>
        <taxon>Bacteria</taxon>
        <taxon>Pseudomonadati</taxon>
        <taxon>Planctomycetota</taxon>
        <taxon>Planctomycetia</taxon>
        <taxon>Pirellulales</taxon>
        <taxon>Pirellulaceae</taxon>
        <taxon>Novipirellula</taxon>
    </lineage>
</organism>
<gene>
    <name evidence="5" type="primary">cdhR</name>
    <name evidence="5" type="ORF">CA13_51020</name>
</gene>
<proteinExistence type="predicted"/>
<keyword evidence="2" id="KW-0238">DNA-binding</keyword>
<dbReference type="GO" id="GO:0043565">
    <property type="term" value="F:sequence-specific DNA binding"/>
    <property type="evidence" value="ECO:0007669"/>
    <property type="project" value="InterPro"/>
</dbReference>
<evidence type="ECO:0000256" key="1">
    <source>
        <dbReference type="ARBA" id="ARBA00023015"/>
    </source>
</evidence>
<dbReference type="PROSITE" id="PS01124">
    <property type="entry name" value="HTH_ARAC_FAMILY_2"/>
    <property type="match status" value="1"/>
</dbReference>
<protein>
    <submittedName>
        <fullName evidence="5">HTH-type transcriptional regulator CdhR</fullName>
    </submittedName>
</protein>
<dbReference type="Gene3D" id="1.10.10.60">
    <property type="entry name" value="Homeodomain-like"/>
    <property type="match status" value="1"/>
</dbReference>
<evidence type="ECO:0000256" key="2">
    <source>
        <dbReference type="ARBA" id="ARBA00023125"/>
    </source>
</evidence>
<reference evidence="5 6" key="1">
    <citation type="submission" date="2019-02" db="EMBL/GenBank/DDBJ databases">
        <title>Deep-cultivation of Planctomycetes and their phenomic and genomic characterization uncovers novel biology.</title>
        <authorList>
            <person name="Wiegand S."/>
            <person name="Jogler M."/>
            <person name="Boedeker C."/>
            <person name="Pinto D."/>
            <person name="Vollmers J."/>
            <person name="Rivas-Marin E."/>
            <person name="Kohn T."/>
            <person name="Peeters S.H."/>
            <person name="Heuer A."/>
            <person name="Rast P."/>
            <person name="Oberbeckmann S."/>
            <person name="Bunk B."/>
            <person name="Jeske O."/>
            <person name="Meyerdierks A."/>
            <person name="Storesund J.E."/>
            <person name="Kallscheuer N."/>
            <person name="Luecker S."/>
            <person name="Lage O.M."/>
            <person name="Pohl T."/>
            <person name="Merkel B.J."/>
            <person name="Hornburger P."/>
            <person name="Mueller R.-W."/>
            <person name="Bruemmer F."/>
            <person name="Labrenz M."/>
            <person name="Spormann A.M."/>
            <person name="Op Den Camp H."/>
            <person name="Overmann J."/>
            <person name="Amann R."/>
            <person name="Jetten M.S.M."/>
            <person name="Mascher T."/>
            <person name="Medema M.H."/>
            <person name="Devos D.P."/>
            <person name="Kaster A.-K."/>
            <person name="Ovreas L."/>
            <person name="Rohde M."/>
            <person name="Galperin M.Y."/>
            <person name="Jogler C."/>
        </authorList>
    </citation>
    <scope>NUCLEOTIDE SEQUENCE [LARGE SCALE GENOMIC DNA]</scope>
    <source>
        <strain evidence="5 6">CA13</strain>
    </source>
</reference>
<feature type="domain" description="HTH araC/xylS-type" evidence="4">
    <location>
        <begin position="45"/>
        <end position="121"/>
    </location>
</feature>
<evidence type="ECO:0000313" key="6">
    <source>
        <dbReference type="Proteomes" id="UP000315010"/>
    </source>
</evidence>
<dbReference type="SUPFAM" id="SSF46689">
    <property type="entry name" value="Homeodomain-like"/>
    <property type="match status" value="1"/>
</dbReference>
<comment type="caution">
    <text evidence="5">The sequence shown here is derived from an EMBL/GenBank/DDBJ whole genome shotgun (WGS) entry which is preliminary data.</text>
</comment>